<keyword evidence="1" id="KW-0378">Hydrolase</keyword>
<comment type="caution">
    <text evidence="1">The sequence shown here is derived from an EMBL/GenBank/DDBJ whole genome shotgun (WGS) entry which is preliminary data.</text>
</comment>
<dbReference type="EC" id="3.2.2.20" evidence="1"/>
<dbReference type="GO" id="GO:0008725">
    <property type="term" value="F:DNA-3-methyladenine glycosylase activity"/>
    <property type="evidence" value="ECO:0007669"/>
    <property type="project" value="UniProtKB-EC"/>
</dbReference>
<name>A0ABU5MZ99_9BACT</name>
<gene>
    <name evidence="1" type="ORF">P9H32_12830</name>
</gene>
<accession>A0ABU5MZ99</accession>
<dbReference type="PANTHER" id="PTHR30037:SF4">
    <property type="entry name" value="DNA-3-METHYLADENINE GLYCOSYLASE I"/>
    <property type="match status" value="1"/>
</dbReference>
<organism evidence="1 2">
    <name type="scientific">Pontiella agarivorans</name>
    <dbReference type="NCBI Taxonomy" id="3038953"/>
    <lineage>
        <taxon>Bacteria</taxon>
        <taxon>Pseudomonadati</taxon>
        <taxon>Kiritimatiellota</taxon>
        <taxon>Kiritimatiellia</taxon>
        <taxon>Kiritimatiellales</taxon>
        <taxon>Pontiellaceae</taxon>
        <taxon>Pontiella</taxon>
    </lineage>
</organism>
<proteinExistence type="predicted"/>
<dbReference type="EMBL" id="JARVCO010000010">
    <property type="protein sequence ID" value="MDZ8119510.1"/>
    <property type="molecule type" value="Genomic_DNA"/>
</dbReference>
<dbReference type="InterPro" id="IPR011257">
    <property type="entry name" value="DNA_glycosylase"/>
</dbReference>
<dbReference type="Pfam" id="PF03352">
    <property type="entry name" value="Adenine_glyco"/>
    <property type="match status" value="1"/>
</dbReference>
<dbReference type="InterPro" id="IPR005019">
    <property type="entry name" value="Adenine_glyco"/>
</dbReference>
<dbReference type="InterPro" id="IPR052891">
    <property type="entry name" value="DNA-3mA_glycosylase"/>
</dbReference>
<evidence type="ECO:0000313" key="2">
    <source>
        <dbReference type="Proteomes" id="UP001290861"/>
    </source>
</evidence>
<dbReference type="PANTHER" id="PTHR30037">
    <property type="entry name" value="DNA-3-METHYLADENINE GLYCOSYLASE 1"/>
    <property type="match status" value="1"/>
</dbReference>
<evidence type="ECO:0000313" key="1">
    <source>
        <dbReference type="EMBL" id="MDZ8119510.1"/>
    </source>
</evidence>
<dbReference type="SUPFAM" id="SSF48150">
    <property type="entry name" value="DNA-glycosylase"/>
    <property type="match status" value="1"/>
</dbReference>
<dbReference type="Proteomes" id="UP001290861">
    <property type="component" value="Unassembled WGS sequence"/>
</dbReference>
<reference evidence="1 2" key="1">
    <citation type="journal article" date="2024" name="Appl. Environ. Microbiol.">
        <title>Pontiella agarivorans sp. nov., a novel marine anaerobic bacterium capable of degrading macroalgal polysaccharides and fixing nitrogen.</title>
        <authorList>
            <person name="Liu N."/>
            <person name="Kivenson V."/>
            <person name="Peng X."/>
            <person name="Cui Z."/>
            <person name="Lankiewicz T.S."/>
            <person name="Gosselin K.M."/>
            <person name="English C.J."/>
            <person name="Blair E.M."/>
            <person name="O'Malley M.A."/>
            <person name="Valentine D.L."/>
        </authorList>
    </citation>
    <scope>NUCLEOTIDE SEQUENCE [LARGE SCALE GENOMIC DNA]</scope>
    <source>
        <strain evidence="1 2">NLcol2</strain>
    </source>
</reference>
<keyword evidence="1" id="KW-0326">Glycosidase</keyword>
<sequence length="212" mass="24421">MSEPNSSYLIAGDDGIPRCRWGHGPDIYRKYHDEEWGRPVADDTRLFEKICLEGFQSGLSWLTILRKRENFRAAFAGFDFNRIAEFGDADVTALVQNEGIIRHRGKIEATINNARRAQELVHEFGSLARYIWQWEPDSREPQIGEQTDTPIPSITKTSQALSKDLKKRGWKFFGPTTAYAFMQAMGLVNDHVEGCAIRETVERERRAFERPR</sequence>
<keyword evidence="2" id="KW-1185">Reference proteome</keyword>
<dbReference type="Gene3D" id="1.10.340.30">
    <property type="entry name" value="Hypothetical protein, domain 2"/>
    <property type="match status" value="1"/>
</dbReference>
<dbReference type="RefSeq" id="WP_322609292.1">
    <property type="nucleotide sequence ID" value="NZ_JARVCO010000010.1"/>
</dbReference>
<protein>
    <submittedName>
        <fullName evidence="1">DNA-3-methyladenine glycosylase I</fullName>
        <ecNumber evidence="1">3.2.2.20</ecNumber>
    </submittedName>
</protein>